<dbReference type="GO" id="GO:0009245">
    <property type="term" value="P:lipid A biosynthetic process"/>
    <property type="evidence" value="ECO:0007669"/>
    <property type="project" value="TreeGrafter"/>
</dbReference>
<evidence type="ECO:0000313" key="12">
    <source>
        <dbReference type="EMBL" id="SLN50356.1"/>
    </source>
</evidence>
<dbReference type="UniPathway" id="UPA00958"/>
<evidence type="ECO:0000256" key="2">
    <source>
        <dbReference type="ARBA" id="ARBA00004713"/>
    </source>
</evidence>
<proteinExistence type="inferred from homology"/>
<feature type="site" description="Transition state stabilizer" evidence="9">
    <location>
        <position position="130"/>
    </location>
</feature>
<dbReference type="GO" id="GO:0009244">
    <property type="term" value="P:lipopolysaccharide core region biosynthetic process"/>
    <property type="evidence" value="ECO:0007669"/>
    <property type="project" value="UniProtKB-UniRule"/>
</dbReference>
<dbReference type="Gene3D" id="3.40.50.2000">
    <property type="entry name" value="Glycogen Phosphorylase B"/>
    <property type="match status" value="1"/>
</dbReference>
<evidence type="ECO:0000256" key="9">
    <source>
        <dbReference type="PIRSR" id="PIRSR639901-2"/>
    </source>
</evidence>
<evidence type="ECO:0000256" key="10">
    <source>
        <dbReference type="RuleBase" id="RU365103"/>
    </source>
</evidence>
<keyword evidence="13" id="KW-1185">Reference proteome</keyword>
<reference evidence="12 13" key="1">
    <citation type="submission" date="2017-03" db="EMBL/GenBank/DDBJ databases">
        <authorList>
            <person name="Afonso C.L."/>
            <person name="Miller P.J."/>
            <person name="Scott M.A."/>
            <person name="Spackman E."/>
            <person name="Goraichik I."/>
            <person name="Dimitrov K.M."/>
            <person name="Suarez D.L."/>
            <person name="Swayne D.E."/>
        </authorList>
    </citation>
    <scope>NUCLEOTIDE SEQUENCE [LARGE SCALE GENOMIC DNA]</scope>
    <source>
        <strain evidence="12 13">CECT 8620</strain>
    </source>
</reference>
<feature type="site" description="Transition state stabilizer" evidence="9">
    <location>
        <position position="208"/>
    </location>
</feature>
<organism evidence="12 13">
    <name type="scientific">Aquimixticola soesokkakensis</name>
    <dbReference type="NCBI Taxonomy" id="1519096"/>
    <lineage>
        <taxon>Bacteria</taxon>
        <taxon>Pseudomonadati</taxon>
        <taxon>Pseudomonadota</taxon>
        <taxon>Alphaproteobacteria</taxon>
        <taxon>Rhodobacterales</taxon>
        <taxon>Paracoccaceae</taxon>
        <taxon>Aquimixticola</taxon>
    </lineage>
</organism>
<dbReference type="OrthoDB" id="9789797at2"/>
<evidence type="ECO:0000256" key="4">
    <source>
        <dbReference type="ARBA" id="ARBA00019077"/>
    </source>
</evidence>
<comment type="function">
    <text evidence="1 10">Involved in lipopolysaccharide (LPS) biosynthesis. Catalyzes the transfer of 3-deoxy-D-manno-octulosonate (Kdo) residue(s) from CMP-Kdo to lipid IV(A), the tetraacyldisaccharide-1,4'-bisphosphate precursor of lipid A.</text>
</comment>
<name>A0A1Y5SWJ9_9RHOB</name>
<evidence type="ECO:0000256" key="7">
    <source>
        <dbReference type="ARBA" id="ARBA00049183"/>
    </source>
</evidence>
<comment type="catalytic activity">
    <reaction evidence="7 10">
        <text>lipid IVA (E. coli) + CMP-3-deoxy-beta-D-manno-octulosonate = alpha-Kdo-(2-&gt;6)-lipid IVA (E. coli) + CMP + H(+)</text>
        <dbReference type="Rhea" id="RHEA:28066"/>
        <dbReference type="ChEBI" id="CHEBI:15378"/>
        <dbReference type="ChEBI" id="CHEBI:58603"/>
        <dbReference type="ChEBI" id="CHEBI:60364"/>
        <dbReference type="ChEBI" id="CHEBI:60377"/>
        <dbReference type="ChEBI" id="CHEBI:85987"/>
        <dbReference type="EC" id="2.4.99.12"/>
    </reaction>
</comment>
<dbReference type="Pfam" id="PF04413">
    <property type="entry name" value="Glycos_transf_N"/>
    <property type="match status" value="1"/>
</dbReference>
<dbReference type="InterPro" id="IPR039901">
    <property type="entry name" value="Kdotransferase"/>
</dbReference>
<comment type="subcellular location">
    <subcellularLocation>
        <location evidence="10">Cell membrane</location>
    </subcellularLocation>
</comment>
<accession>A0A1Y5SWJ9</accession>
<gene>
    <name evidence="12" type="primary">waaA_1</name>
    <name evidence="12" type="ORF">AQS8620_02168</name>
</gene>
<feature type="active site" description="Proton acceptor" evidence="8">
    <location>
        <position position="60"/>
    </location>
</feature>
<dbReference type="AlphaFoldDB" id="A0A1Y5SWJ9"/>
<dbReference type="EC" id="2.4.99.12" evidence="3 10"/>
<dbReference type="InterPro" id="IPR038107">
    <property type="entry name" value="Glycos_transf_N_sf"/>
</dbReference>
<evidence type="ECO:0000256" key="3">
    <source>
        <dbReference type="ARBA" id="ARBA00012621"/>
    </source>
</evidence>
<evidence type="ECO:0000256" key="6">
    <source>
        <dbReference type="ARBA" id="ARBA00031445"/>
    </source>
</evidence>
<dbReference type="EMBL" id="FWFS01000007">
    <property type="protein sequence ID" value="SLN50356.1"/>
    <property type="molecule type" value="Genomic_DNA"/>
</dbReference>
<dbReference type="GO" id="GO:0005886">
    <property type="term" value="C:plasma membrane"/>
    <property type="evidence" value="ECO:0007669"/>
    <property type="project" value="UniProtKB-SubCell"/>
</dbReference>
<feature type="domain" description="3-deoxy-D-manno-octulosonic-acid transferase N-terminal" evidence="11">
    <location>
        <begin position="32"/>
        <end position="209"/>
    </location>
</feature>
<evidence type="ECO:0000313" key="13">
    <source>
        <dbReference type="Proteomes" id="UP000193862"/>
    </source>
</evidence>
<sequence length="431" mass="46144">MLSYRLLVSLATLPVAVSAALRLRRGKETTETLRERLGDPADSFVPRGPVLWVHGASNGELQAAEPILRTALARSPRLSLIVTANSVSGRDLVTSWGLERCETRLAPLDHRLALRRFLAAWQPNALLTLENEIWPNRFAMCAARGIPVLIAGARISDKSAQRWKKLMPLMRSVIANVSYFAANDTASEARFRDLGVPQRLIGPAMNLKSAVTLKAPGEAQTGPLRAAFHRSHTVLAGSTHEGEDALVLDAFADALTRIPDLKLILAPRHAVRAPQIAKLITDRGLDYALRSRGEDPATAPVYLADTLGEMGLWFTLAGITFLGGSLVNNGGHTPFEPADFDSAILHGPHVDNNAQAFGALDAAGGALEVRTTIELAEALVMLAQSPAQAADMAQNARMALAPLKNANLKAGAFWAALSDAMRLSDLAAPRG</sequence>
<dbReference type="Proteomes" id="UP000193862">
    <property type="component" value="Unassembled WGS sequence"/>
</dbReference>
<comment type="pathway">
    <text evidence="2 10">Bacterial outer membrane biogenesis; LPS core biosynthesis.</text>
</comment>
<keyword evidence="12" id="KW-0328">Glycosyltransferase</keyword>
<keyword evidence="10" id="KW-0448">Lipopolysaccharide biosynthesis</keyword>
<dbReference type="RefSeq" id="WP_159453232.1">
    <property type="nucleotide sequence ID" value="NZ_FWFS01000007.1"/>
</dbReference>
<keyword evidence="10" id="KW-1003">Cell membrane</keyword>
<evidence type="ECO:0000256" key="5">
    <source>
        <dbReference type="ARBA" id="ARBA00022679"/>
    </source>
</evidence>
<dbReference type="PANTHER" id="PTHR42755:SF1">
    <property type="entry name" value="3-DEOXY-D-MANNO-OCTULOSONIC ACID TRANSFERASE, MITOCHONDRIAL-RELATED"/>
    <property type="match status" value="1"/>
</dbReference>
<evidence type="ECO:0000259" key="11">
    <source>
        <dbReference type="Pfam" id="PF04413"/>
    </source>
</evidence>
<protein>
    <recommendedName>
        <fullName evidence="4 10">3-deoxy-D-manno-octulosonic acid transferase</fullName>
        <shortName evidence="10">Kdo transferase</shortName>
        <ecNumber evidence="3 10">2.4.99.12</ecNumber>
    </recommendedName>
    <alternativeName>
        <fullName evidence="6 10">Lipid IV(A) 3-deoxy-D-manno-octulosonic acid transferase</fullName>
    </alternativeName>
</protein>
<dbReference type="Gene3D" id="3.40.50.11720">
    <property type="entry name" value="3-Deoxy-D-manno-octulosonic-acid transferase, N-terminal domain"/>
    <property type="match status" value="1"/>
</dbReference>
<dbReference type="GO" id="GO:0043842">
    <property type="term" value="F:Kdo transferase activity"/>
    <property type="evidence" value="ECO:0007669"/>
    <property type="project" value="UniProtKB-EC"/>
</dbReference>
<evidence type="ECO:0000256" key="1">
    <source>
        <dbReference type="ARBA" id="ARBA00003394"/>
    </source>
</evidence>
<evidence type="ECO:0000256" key="8">
    <source>
        <dbReference type="PIRSR" id="PIRSR639901-1"/>
    </source>
</evidence>
<keyword evidence="10" id="KW-0472">Membrane</keyword>
<keyword evidence="5 10" id="KW-0808">Transferase</keyword>
<comment type="similarity">
    <text evidence="10">Belongs to the glycosyltransferase group 1 family.</text>
</comment>
<dbReference type="InterPro" id="IPR007507">
    <property type="entry name" value="Glycos_transf_N"/>
</dbReference>
<dbReference type="PANTHER" id="PTHR42755">
    <property type="entry name" value="3-DEOXY-MANNO-OCTULOSONATE CYTIDYLYLTRANSFERASE"/>
    <property type="match status" value="1"/>
</dbReference>